<proteinExistence type="predicted"/>
<gene>
    <name evidence="1" type="primary">GLT1D1</name>
    <name evidence="1" type="ORF">K3G42_017610</name>
</gene>
<dbReference type="EMBL" id="CM037626">
    <property type="protein sequence ID" value="KAH8012402.1"/>
    <property type="molecule type" value="Genomic_DNA"/>
</dbReference>
<comment type="caution">
    <text evidence="1">The sequence shown here is derived from an EMBL/GenBank/DDBJ whole genome shotgun (WGS) entry which is preliminary data.</text>
</comment>
<accession>A0ACB8FZ64</accession>
<evidence type="ECO:0000313" key="1">
    <source>
        <dbReference type="EMBL" id="KAH8012402.1"/>
    </source>
</evidence>
<reference evidence="1" key="1">
    <citation type="submission" date="2021-08" db="EMBL/GenBank/DDBJ databases">
        <title>The first chromosome-level gecko genome reveals the dynamic sex chromosomes of Neotropical dwarf geckos (Sphaerodactylidae: Sphaerodactylus).</title>
        <authorList>
            <person name="Pinto B.J."/>
            <person name="Keating S.E."/>
            <person name="Gamble T."/>
        </authorList>
    </citation>
    <scope>NUCLEOTIDE SEQUENCE</scope>
    <source>
        <strain evidence="1">TG3544</strain>
    </source>
</reference>
<dbReference type="Proteomes" id="UP000827872">
    <property type="component" value="Linkage Group LG13"/>
</dbReference>
<evidence type="ECO:0000313" key="2">
    <source>
        <dbReference type="Proteomes" id="UP000827872"/>
    </source>
</evidence>
<protein>
    <submittedName>
        <fullName evidence="1">Glycosyltransferase 1 domain-containing protein 1</fullName>
    </submittedName>
</protein>
<organism evidence="1 2">
    <name type="scientific">Sphaerodactylus townsendi</name>
    <dbReference type="NCBI Taxonomy" id="933632"/>
    <lineage>
        <taxon>Eukaryota</taxon>
        <taxon>Metazoa</taxon>
        <taxon>Chordata</taxon>
        <taxon>Craniata</taxon>
        <taxon>Vertebrata</taxon>
        <taxon>Euteleostomi</taxon>
        <taxon>Lepidosauria</taxon>
        <taxon>Squamata</taxon>
        <taxon>Bifurcata</taxon>
        <taxon>Gekkota</taxon>
        <taxon>Sphaerodactylidae</taxon>
        <taxon>Sphaerodactylus</taxon>
    </lineage>
</organism>
<keyword evidence="2" id="KW-1185">Reference proteome</keyword>
<name>A0ACB8FZ64_9SAUR</name>
<sequence length="99" mass="10899">MSVIFAFLWAGSGIPFGIIFGGTDINEDAKCEEKSRVMGAVLDEARFAVSFTEAMKETAAANWPRSRNKIHVQSQGIVTAHNLSFNWKKFLQSAGKGEF</sequence>